<dbReference type="Proteomes" id="UP000649829">
    <property type="component" value="Unassembled WGS sequence"/>
</dbReference>
<reference evidence="1" key="1">
    <citation type="journal article" date="2014" name="Int. J. Syst. Evol. Microbiol.">
        <title>Complete genome sequence of Corynebacterium casei LMG S-19264T (=DSM 44701T), isolated from a smear-ripened cheese.</title>
        <authorList>
            <consortium name="US DOE Joint Genome Institute (JGI-PGF)"/>
            <person name="Walter F."/>
            <person name="Albersmeier A."/>
            <person name="Kalinowski J."/>
            <person name="Ruckert C."/>
        </authorList>
    </citation>
    <scope>NUCLEOTIDE SEQUENCE</scope>
    <source>
        <strain evidence="1">CGMCC 1.6293</strain>
    </source>
</reference>
<keyword evidence="2" id="KW-1185">Reference proteome</keyword>
<organism evidence="1 2">
    <name type="scientific">Pseudooceanicola nanhaiensis</name>
    <dbReference type="NCBI Taxonomy" id="375761"/>
    <lineage>
        <taxon>Bacteria</taxon>
        <taxon>Pseudomonadati</taxon>
        <taxon>Pseudomonadota</taxon>
        <taxon>Alphaproteobacteria</taxon>
        <taxon>Rhodobacterales</taxon>
        <taxon>Paracoccaceae</taxon>
        <taxon>Pseudooceanicola</taxon>
    </lineage>
</organism>
<name>A0A917SI51_9RHOB</name>
<dbReference type="AlphaFoldDB" id="A0A917SI51"/>
<reference evidence="1" key="2">
    <citation type="submission" date="2020-09" db="EMBL/GenBank/DDBJ databases">
        <authorList>
            <person name="Sun Q."/>
            <person name="Zhou Y."/>
        </authorList>
    </citation>
    <scope>NUCLEOTIDE SEQUENCE</scope>
    <source>
        <strain evidence="1">CGMCC 1.6293</strain>
    </source>
</reference>
<proteinExistence type="predicted"/>
<evidence type="ECO:0000313" key="1">
    <source>
        <dbReference type="EMBL" id="GGL82273.1"/>
    </source>
</evidence>
<sequence>MLAEPKRLGLWTSAFAIIAMCPGPLISGQKWMGDIQMVSHTPKRFIRLKRADIRHKFKSFQLSQGYRAAESAFLMAGGWARHFNWSQAV</sequence>
<protein>
    <submittedName>
        <fullName evidence="1">Uncharacterized protein</fullName>
    </submittedName>
</protein>
<accession>A0A917SI51</accession>
<gene>
    <name evidence="1" type="ORF">GCM10011534_00460</name>
</gene>
<dbReference type="EMBL" id="BMLF01000001">
    <property type="protein sequence ID" value="GGL82273.1"/>
    <property type="molecule type" value="Genomic_DNA"/>
</dbReference>
<comment type="caution">
    <text evidence="1">The sequence shown here is derived from an EMBL/GenBank/DDBJ whole genome shotgun (WGS) entry which is preliminary data.</text>
</comment>
<evidence type="ECO:0000313" key="2">
    <source>
        <dbReference type="Proteomes" id="UP000649829"/>
    </source>
</evidence>